<name>A0A059XWD8_9BACT</name>
<dbReference type="eggNOG" id="COG0629">
    <property type="taxonomic scope" value="Bacteria"/>
</dbReference>
<dbReference type="CDD" id="cd04496">
    <property type="entry name" value="SSB_OBF"/>
    <property type="match status" value="1"/>
</dbReference>
<keyword evidence="1 2" id="KW-0238">DNA-binding</keyword>
<dbReference type="InterPro" id="IPR011344">
    <property type="entry name" value="ssDNA-bd"/>
</dbReference>
<organism evidence="5 6">
    <name type="scientific">Mycoplasmopsis californica</name>
    <dbReference type="NCBI Taxonomy" id="2113"/>
    <lineage>
        <taxon>Bacteria</taxon>
        <taxon>Bacillati</taxon>
        <taxon>Mycoplasmatota</taxon>
        <taxon>Mycoplasmoidales</taxon>
        <taxon>Metamycoplasmataceae</taxon>
        <taxon>Mycoplasmopsis</taxon>
    </lineage>
</organism>
<dbReference type="GO" id="GO:0009295">
    <property type="term" value="C:nucleoid"/>
    <property type="evidence" value="ECO:0007669"/>
    <property type="project" value="TreeGrafter"/>
</dbReference>
<dbReference type="Proteomes" id="UP000027088">
    <property type="component" value="Chromosome"/>
</dbReference>
<protein>
    <recommendedName>
        <fullName evidence="2 3">Single-stranded DNA-binding protein</fullName>
        <shortName evidence="2">SSB</shortName>
    </recommendedName>
</protein>
<dbReference type="GO" id="GO:0006260">
    <property type="term" value="P:DNA replication"/>
    <property type="evidence" value="ECO:0007669"/>
    <property type="project" value="InterPro"/>
</dbReference>
<feature type="region of interest" description="Disordered" evidence="4">
    <location>
        <begin position="121"/>
        <end position="154"/>
    </location>
</feature>
<evidence type="ECO:0000256" key="1">
    <source>
        <dbReference type="ARBA" id="ARBA00023125"/>
    </source>
</evidence>
<evidence type="ECO:0000256" key="2">
    <source>
        <dbReference type="HAMAP-Rule" id="MF_00984"/>
    </source>
</evidence>
<evidence type="ECO:0000256" key="4">
    <source>
        <dbReference type="SAM" id="MobiDB-lite"/>
    </source>
</evidence>
<keyword evidence="6" id="KW-1185">Reference proteome</keyword>
<gene>
    <name evidence="5" type="primary">ssb</name>
    <name evidence="5" type="ORF">MCFN_02045</name>
</gene>
<dbReference type="KEGG" id="mcr:MCFN_02045"/>
<comment type="caution">
    <text evidence="2">Lacks conserved residue(s) required for the propagation of feature annotation.</text>
</comment>
<feature type="compositionally biased region" description="Polar residues" evidence="4">
    <location>
        <begin position="121"/>
        <end position="151"/>
    </location>
</feature>
<reference evidence="5 6" key="1">
    <citation type="journal article" date="2014" name="Genome Announc.">
        <title>Complete Genome Sequence of the Bovine Mastitis Pathogen Mycoplasma californicum Strain ST-6T (ATCC 33461T).</title>
        <authorList>
            <person name="Calcutt M.J."/>
            <person name="Foecking M.F."/>
            <person name="Fox L.K."/>
        </authorList>
    </citation>
    <scope>NUCLEOTIDE SEQUENCE [LARGE SCALE GENOMIC DNA]</scope>
    <source>
        <strain evidence="5 6">ST-6</strain>
    </source>
</reference>
<dbReference type="PROSITE" id="PS50935">
    <property type="entry name" value="SSB"/>
    <property type="match status" value="1"/>
</dbReference>
<dbReference type="EMBL" id="CP007521">
    <property type="protein sequence ID" value="AIA29547.1"/>
    <property type="molecule type" value="Genomic_DNA"/>
</dbReference>
<sequence>MNKVLLVGRIANDIRTYTTSTGVNYARTSIAVNRRSNSSEPIADFIPVVAWRATADYMAKYLSKGALVSVEGSFTTSSFTRPGTNEIVRSYEVTIDAINTLESRSQREHRESMQNNMVQNSYRNGSFSQTNSKPNNSYNQGAPKFNGSQKPLDTIGTDFEPMQHVENPNHDFGDADIFINGINDDDLN</sequence>
<dbReference type="InterPro" id="IPR012340">
    <property type="entry name" value="NA-bd_OB-fold"/>
</dbReference>
<dbReference type="NCBIfam" id="TIGR00621">
    <property type="entry name" value="ssb"/>
    <property type="match status" value="1"/>
</dbReference>
<evidence type="ECO:0000313" key="5">
    <source>
        <dbReference type="EMBL" id="AIA29547.1"/>
    </source>
</evidence>
<dbReference type="InterPro" id="IPR000424">
    <property type="entry name" value="Primosome_PriB/ssb"/>
</dbReference>
<dbReference type="Pfam" id="PF00436">
    <property type="entry name" value="SSB"/>
    <property type="match status" value="1"/>
</dbReference>
<proteinExistence type="inferred from homology"/>
<dbReference type="HAMAP" id="MF_00984">
    <property type="entry name" value="SSB"/>
    <property type="match status" value="1"/>
</dbReference>
<evidence type="ECO:0000256" key="3">
    <source>
        <dbReference type="RuleBase" id="RU000524"/>
    </source>
</evidence>
<dbReference type="PANTHER" id="PTHR10302:SF27">
    <property type="entry name" value="SINGLE-STRANDED DNA-BINDING PROTEIN"/>
    <property type="match status" value="1"/>
</dbReference>
<dbReference type="SUPFAM" id="SSF50249">
    <property type="entry name" value="Nucleic acid-binding proteins"/>
    <property type="match status" value="1"/>
</dbReference>
<evidence type="ECO:0000313" key="6">
    <source>
        <dbReference type="Proteomes" id="UP000027088"/>
    </source>
</evidence>
<dbReference type="GO" id="GO:0003697">
    <property type="term" value="F:single-stranded DNA binding"/>
    <property type="evidence" value="ECO:0007669"/>
    <property type="project" value="UniProtKB-UniRule"/>
</dbReference>
<dbReference type="RefSeq" id="WP_051604567.1">
    <property type="nucleotide sequence ID" value="NZ_CP007521.1"/>
</dbReference>
<dbReference type="PANTHER" id="PTHR10302">
    <property type="entry name" value="SINGLE-STRANDED DNA-BINDING PROTEIN"/>
    <property type="match status" value="1"/>
</dbReference>
<comment type="subunit">
    <text evidence="2">Homotetramer.</text>
</comment>
<dbReference type="AlphaFoldDB" id="A0A059XWD8"/>
<accession>A0A059XWD8</accession>
<dbReference type="Gene3D" id="2.40.50.140">
    <property type="entry name" value="Nucleic acid-binding proteins"/>
    <property type="match status" value="1"/>
</dbReference>